<keyword evidence="1" id="KW-0547">Nucleotide-binding</keyword>
<comment type="caution">
    <text evidence="4">The sequence shown here is derived from an EMBL/GenBank/DDBJ whole genome shotgun (WGS) entry which is preliminary data.</text>
</comment>
<evidence type="ECO:0000256" key="2">
    <source>
        <dbReference type="ARBA" id="ARBA00022840"/>
    </source>
</evidence>
<accession>W1XFP3</accession>
<name>W1XFP3_9ZZZZ</name>
<proteinExistence type="predicted"/>
<dbReference type="InterPro" id="IPR027417">
    <property type="entry name" value="P-loop_NTPase"/>
</dbReference>
<dbReference type="PANTHER" id="PTHR30258">
    <property type="entry name" value="TYPE II SECRETION SYSTEM PROTEIN GSPE-RELATED"/>
    <property type="match status" value="1"/>
</dbReference>
<dbReference type="Gene3D" id="3.40.50.300">
    <property type="entry name" value="P-loop containing nucleotide triphosphate hydrolases"/>
    <property type="match status" value="1"/>
</dbReference>
<feature type="non-terminal residue" evidence="4">
    <location>
        <position position="1"/>
    </location>
</feature>
<reference evidence="4" key="1">
    <citation type="submission" date="2013-12" db="EMBL/GenBank/DDBJ databases">
        <title>A Varibaculum cambriense genome reconstructed from a premature infant gut community with otherwise low bacterial novelty that shifts toward anaerobic metabolism during the third week of life.</title>
        <authorList>
            <person name="Brown C.T."/>
            <person name="Sharon I."/>
            <person name="Thomas B.C."/>
            <person name="Castelle C.J."/>
            <person name="Morowitz M.J."/>
            <person name="Banfield J.F."/>
        </authorList>
    </citation>
    <scope>NUCLEOTIDE SEQUENCE</scope>
</reference>
<evidence type="ECO:0000313" key="4">
    <source>
        <dbReference type="EMBL" id="ETJ29153.1"/>
    </source>
</evidence>
<dbReference type="Pfam" id="PF00437">
    <property type="entry name" value="T2SSE"/>
    <property type="match status" value="1"/>
</dbReference>
<protein>
    <submittedName>
        <fullName evidence="4">Type IV pilus assembly protein TapB</fullName>
    </submittedName>
</protein>
<feature type="non-terminal residue" evidence="4">
    <location>
        <position position="89"/>
    </location>
</feature>
<evidence type="ECO:0000259" key="3">
    <source>
        <dbReference type="Pfam" id="PF00437"/>
    </source>
</evidence>
<sequence length="89" mass="10057">VAGIIAQRLVRKICSNCKTSYEASDYEKRVLGKDINDRLILYKGCGCGYCQETGYTGRIGIYEIMELTRKHRQAIDSEVTSDVFIDISI</sequence>
<feature type="domain" description="Bacterial type II secretion system protein E" evidence="3">
    <location>
        <begin position="1"/>
        <end position="80"/>
    </location>
</feature>
<dbReference type="GO" id="GO:0016887">
    <property type="term" value="F:ATP hydrolysis activity"/>
    <property type="evidence" value="ECO:0007669"/>
    <property type="project" value="TreeGrafter"/>
</dbReference>
<dbReference type="SUPFAM" id="SSF52540">
    <property type="entry name" value="P-loop containing nucleoside triphosphate hydrolases"/>
    <property type="match status" value="1"/>
</dbReference>
<dbReference type="GO" id="GO:0005886">
    <property type="term" value="C:plasma membrane"/>
    <property type="evidence" value="ECO:0007669"/>
    <property type="project" value="TreeGrafter"/>
</dbReference>
<organism evidence="4">
    <name type="scientific">human gut metagenome</name>
    <dbReference type="NCBI Taxonomy" id="408170"/>
    <lineage>
        <taxon>unclassified sequences</taxon>
        <taxon>metagenomes</taxon>
        <taxon>organismal metagenomes</taxon>
    </lineage>
</organism>
<dbReference type="InterPro" id="IPR001482">
    <property type="entry name" value="T2SS/T4SS_dom"/>
</dbReference>
<dbReference type="GO" id="GO:0005524">
    <property type="term" value="F:ATP binding"/>
    <property type="evidence" value="ECO:0007669"/>
    <property type="project" value="UniProtKB-KW"/>
</dbReference>
<keyword evidence="2" id="KW-0067">ATP-binding</keyword>
<dbReference type="PANTHER" id="PTHR30258:SF3">
    <property type="entry name" value="SLL1921 PROTEIN"/>
    <property type="match status" value="1"/>
</dbReference>
<dbReference type="AlphaFoldDB" id="W1XFP3"/>
<dbReference type="EMBL" id="AZMM01016305">
    <property type="protein sequence ID" value="ETJ29153.1"/>
    <property type="molecule type" value="Genomic_DNA"/>
</dbReference>
<evidence type="ECO:0000256" key="1">
    <source>
        <dbReference type="ARBA" id="ARBA00022741"/>
    </source>
</evidence>
<gene>
    <name evidence="4" type="ORF">Q604_UNBC16305G0001</name>
</gene>